<dbReference type="Proteomes" id="UP000013097">
    <property type="component" value="Unassembled WGS sequence"/>
</dbReference>
<dbReference type="RefSeq" id="WP_002597735.1">
    <property type="nucleotide sequence ID" value="NZ_KB850956.1"/>
</dbReference>
<name>N9Y1G9_9CLOT</name>
<protein>
    <submittedName>
        <fullName evidence="1">Uncharacterized protein</fullName>
    </submittedName>
</protein>
<reference evidence="1 2" key="1">
    <citation type="submission" date="2013-01" db="EMBL/GenBank/DDBJ databases">
        <title>The Genome Sequence of Clostridium colicanis 209318.</title>
        <authorList>
            <consortium name="The Broad Institute Genome Sequencing Platform"/>
            <person name="Earl A."/>
            <person name="Ward D."/>
            <person name="Feldgarden M."/>
            <person name="Gevers D."/>
            <person name="Courvalin P."/>
            <person name="Lambert T."/>
            <person name="Walker B."/>
            <person name="Young S.K."/>
            <person name="Zeng Q."/>
            <person name="Gargeya S."/>
            <person name="Fitzgerald M."/>
            <person name="Haas B."/>
            <person name="Abouelleil A."/>
            <person name="Alvarado L."/>
            <person name="Arachchi H.M."/>
            <person name="Berlin A.M."/>
            <person name="Chapman S.B."/>
            <person name="Dewar J."/>
            <person name="Goldberg J."/>
            <person name="Griggs A."/>
            <person name="Gujja S."/>
            <person name="Hansen M."/>
            <person name="Howarth C."/>
            <person name="Imamovic A."/>
            <person name="Larimer J."/>
            <person name="McCowan C."/>
            <person name="Murphy C."/>
            <person name="Neiman D."/>
            <person name="Pearson M."/>
            <person name="Priest M."/>
            <person name="Roberts A."/>
            <person name="Saif S."/>
            <person name="Shea T."/>
            <person name="Sisk P."/>
            <person name="Sykes S."/>
            <person name="Wortman J."/>
            <person name="Nusbaum C."/>
            <person name="Birren B."/>
        </authorList>
    </citation>
    <scope>NUCLEOTIDE SEQUENCE [LARGE SCALE GENOMIC DNA]</scope>
    <source>
        <strain evidence="1 2">209318</strain>
    </source>
</reference>
<dbReference type="AlphaFoldDB" id="N9Y1G9"/>
<dbReference type="HOGENOM" id="CLU_2449382_0_0_9"/>
<dbReference type="PATRIC" id="fig|999411.4.peg.1207"/>
<evidence type="ECO:0000313" key="1">
    <source>
        <dbReference type="EMBL" id="ENZ01999.1"/>
    </source>
</evidence>
<keyword evidence="2" id="KW-1185">Reference proteome</keyword>
<dbReference type="EMBL" id="AGYT01000008">
    <property type="protein sequence ID" value="ENZ01999.1"/>
    <property type="molecule type" value="Genomic_DNA"/>
</dbReference>
<comment type="caution">
    <text evidence="1">The sequence shown here is derived from an EMBL/GenBank/DDBJ whole genome shotgun (WGS) entry which is preliminary data.</text>
</comment>
<proteinExistence type="predicted"/>
<evidence type="ECO:0000313" key="2">
    <source>
        <dbReference type="Proteomes" id="UP000013097"/>
    </source>
</evidence>
<organism evidence="1 2">
    <name type="scientific">Clostridium thermobutyricum</name>
    <dbReference type="NCBI Taxonomy" id="29372"/>
    <lineage>
        <taxon>Bacteria</taxon>
        <taxon>Bacillati</taxon>
        <taxon>Bacillota</taxon>
        <taxon>Clostridia</taxon>
        <taxon>Eubacteriales</taxon>
        <taxon>Clostridiaceae</taxon>
        <taxon>Clostridium</taxon>
    </lineage>
</organism>
<accession>N9Y1G9</accession>
<sequence>MDTKNLKEKFKNNKKTYYTDQFMTIQVNGMFGTPSVIYCGDSELEAYKRFKSLEGQARKIVKADVTFVYVLDTDMIEKYEVKEVIEDEE</sequence>
<gene>
    <name evidence="1" type="ORF">HMPREF1092_01234</name>
</gene>